<proteinExistence type="predicted"/>
<dbReference type="SUPFAM" id="SSF52540">
    <property type="entry name" value="P-loop containing nucleoside triphosphate hydrolases"/>
    <property type="match status" value="1"/>
</dbReference>
<dbReference type="RefSeq" id="WP_201823312.1">
    <property type="nucleotide sequence ID" value="NZ_JAERRH010000013.1"/>
</dbReference>
<evidence type="ECO:0000256" key="1">
    <source>
        <dbReference type="ARBA" id="ARBA00023134"/>
    </source>
</evidence>
<dbReference type="EMBL" id="JAERRH010000013">
    <property type="protein sequence ID" value="MBL1108503.1"/>
    <property type="molecule type" value="Genomic_DNA"/>
</dbReference>
<protein>
    <submittedName>
        <fullName evidence="4">SelB C-terminal domain-containing protein</fullName>
    </submittedName>
</protein>
<comment type="caution">
    <text evidence="4">The sequence shown here is derived from an EMBL/GenBank/DDBJ whole genome shotgun (WGS) entry which is preliminary data.</text>
</comment>
<dbReference type="PANTHER" id="PTHR43721:SF22">
    <property type="entry name" value="ELONGATION FACTOR TU, MITOCHONDRIAL"/>
    <property type="match status" value="1"/>
</dbReference>
<accession>A0ABS1P804</accession>
<dbReference type="InterPro" id="IPR050055">
    <property type="entry name" value="EF-Tu_GTPase"/>
</dbReference>
<gene>
    <name evidence="4" type="ORF">JK361_28615</name>
</gene>
<dbReference type="InterPro" id="IPR027417">
    <property type="entry name" value="P-loop_NTPase"/>
</dbReference>
<dbReference type="SUPFAM" id="SSF46785">
    <property type="entry name" value="Winged helix' DNA-binding domain"/>
    <property type="match status" value="1"/>
</dbReference>
<dbReference type="PROSITE" id="PS51722">
    <property type="entry name" value="G_TR_2"/>
    <property type="match status" value="1"/>
</dbReference>
<reference evidence="4 5" key="1">
    <citation type="submission" date="2021-01" db="EMBL/GenBank/DDBJ databases">
        <title>WGS of actinomycetes isolated from Thailand.</title>
        <authorList>
            <person name="Thawai C."/>
        </authorList>
    </citation>
    <scope>NUCLEOTIDE SEQUENCE [LARGE SCALE GENOMIC DNA]</scope>
    <source>
        <strain evidence="4 5">CH5-8</strain>
    </source>
</reference>
<name>A0ABS1P804_9ACTN</name>
<dbReference type="Pfam" id="PF00009">
    <property type="entry name" value="GTP_EFTU"/>
    <property type="match status" value="1"/>
</dbReference>
<evidence type="ECO:0000313" key="4">
    <source>
        <dbReference type="EMBL" id="MBL1108503.1"/>
    </source>
</evidence>
<feature type="domain" description="Tr-type G" evidence="3">
    <location>
        <begin position="1"/>
        <end position="168"/>
    </location>
</feature>
<feature type="region of interest" description="Disordered" evidence="2">
    <location>
        <begin position="716"/>
        <end position="745"/>
    </location>
</feature>
<dbReference type="InterPro" id="IPR036390">
    <property type="entry name" value="WH_DNA-bd_sf"/>
</dbReference>
<dbReference type="Pfam" id="PF09107">
    <property type="entry name" value="WHD_3rd_SelB"/>
    <property type="match status" value="1"/>
</dbReference>
<evidence type="ECO:0000256" key="2">
    <source>
        <dbReference type="SAM" id="MobiDB-lite"/>
    </source>
</evidence>
<evidence type="ECO:0000259" key="3">
    <source>
        <dbReference type="PROSITE" id="PS51722"/>
    </source>
</evidence>
<keyword evidence="1" id="KW-0547">Nucleotide-binding</keyword>
<keyword evidence="5" id="KW-1185">Reference proteome</keyword>
<dbReference type="SUPFAM" id="SSF50447">
    <property type="entry name" value="Translation proteins"/>
    <property type="match status" value="1"/>
</dbReference>
<dbReference type="CDD" id="cd04171">
    <property type="entry name" value="SelB"/>
    <property type="match status" value="1"/>
</dbReference>
<dbReference type="Pfam" id="PF25461">
    <property type="entry name" value="Beta-barrel_SelB"/>
    <property type="match status" value="1"/>
</dbReference>
<feature type="region of interest" description="Disordered" evidence="2">
    <location>
        <begin position="388"/>
        <end position="515"/>
    </location>
</feature>
<dbReference type="Gene3D" id="3.40.50.300">
    <property type="entry name" value="P-loop containing nucleotide triphosphate hydrolases"/>
    <property type="match status" value="1"/>
</dbReference>
<dbReference type="InterPro" id="IPR009000">
    <property type="entry name" value="Transl_B-barrel_sf"/>
</dbReference>
<feature type="compositionally biased region" description="Gly residues" evidence="2">
    <location>
        <begin position="501"/>
        <end position="515"/>
    </location>
</feature>
<feature type="compositionally biased region" description="Low complexity" evidence="2">
    <location>
        <begin position="397"/>
        <end position="416"/>
    </location>
</feature>
<dbReference type="InterPro" id="IPR000795">
    <property type="entry name" value="T_Tr_GTP-bd_dom"/>
</dbReference>
<dbReference type="InterPro" id="IPR057335">
    <property type="entry name" value="Beta-barrel_SelB"/>
</dbReference>
<dbReference type="InterPro" id="IPR036388">
    <property type="entry name" value="WH-like_DNA-bd_sf"/>
</dbReference>
<dbReference type="Gene3D" id="1.10.10.10">
    <property type="entry name" value="Winged helix-like DNA-binding domain superfamily/Winged helix DNA-binding domain"/>
    <property type="match status" value="1"/>
</dbReference>
<dbReference type="InterPro" id="IPR015191">
    <property type="entry name" value="SelB_WHD4"/>
</dbReference>
<keyword evidence="1" id="KW-0342">GTP-binding</keyword>
<organism evidence="4 5">
    <name type="scientific">Streptomyces musisoli</name>
    <dbReference type="NCBI Taxonomy" id="2802280"/>
    <lineage>
        <taxon>Bacteria</taxon>
        <taxon>Bacillati</taxon>
        <taxon>Actinomycetota</taxon>
        <taxon>Actinomycetes</taxon>
        <taxon>Kitasatosporales</taxon>
        <taxon>Streptomycetaceae</taxon>
        <taxon>Streptomyces</taxon>
    </lineage>
</organism>
<dbReference type="Proteomes" id="UP000621386">
    <property type="component" value="Unassembled WGS sequence"/>
</dbReference>
<dbReference type="PANTHER" id="PTHR43721">
    <property type="entry name" value="ELONGATION FACTOR TU-RELATED"/>
    <property type="match status" value="1"/>
</dbReference>
<evidence type="ECO:0000313" key="5">
    <source>
        <dbReference type="Proteomes" id="UP000621386"/>
    </source>
</evidence>
<dbReference type="Gene3D" id="2.40.30.10">
    <property type="entry name" value="Translation factors"/>
    <property type="match status" value="1"/>
</dbReference>
<sequence length="745" mass="77323">MRVLATAGHVDHGKSALVRALTGMEPDRYDEERRRGLTLDLGFVWTRLDPDGEPLAFVDVPGHERFVATMLAGVGPVPAVLFVVAADQGWQPQSEEHLAILDALGVRHAVLAVTRSDLADPEPVRADAVARLAGTSLGKVASVAVSSVTGAGLDELRGELARLAAELPAADADADVRLWLDRAFTVRGHGTVVTGTLGAGTLRVGDRLVTGDGAAVLRVRGLQSLHEERAAVGGVARVAVNVHGQGDGTLRRGHVLLTPDRWLSSEVIDVRVTGEPVADLPRSVTLHIGTAAVPVTVRPLGEDTARLALGRPLPLRVGDRAVLREPGGSRMPCGVTVLDVRPPRLTRRGAGRARAAELADMTGRPDAGAELRRRRLMRRADLQAMGVPLCPTPAPEGPAGTAAPEGPAGTAGREGPVGTARPESPAGPTRCEGSLDTARPEGPAGTARPESPAGTARYEGSVDTARPGGPAGTVRPESPAGTARRGGPVGTARSESPAGTAGPGDGAGRVSGGPVGPVGPVAGDWLVDGAYWTSLKDRLAAEVGRHARAHPLEPGLPTEAARRLLGLPDRALVDALAAAQPLLHTRQGRLYPADSPPPALPAPVRAAVDALRRDLTRSPFRAPEAGRLAELGLDRRALAAAAAAGTLLRIADGIVLLPGADADAAAVLRALPQPFTLSEARRALDTTRRVAVPLLEFLDARGYTERVDDQRRRCRAKAAENGGGRESDPFLDPNVTCDDAGNPDK</sequence>